<feature type="transmembrane region" description="Helical" evidence="2">
    <location>
        <begin position="281"/>
        <end position="301"/>
    </location>
</feature>
<dbReference type="Pfam" id="PF02517">
    <property type="entry name" value="Rce1-like"/>
    <property type="match status" value="1"/>
</dbReference>
<feature type="transmembrane region" description="Helical" evidence="2">
    <location>
        <begin position="77"/>
        <end position="97"/>
    </location>
</feature>
<feature type="transmembrane region" description="Helical" evidence="2">
    <location>
        <begin position="124"/>
        <end position="146"/>
    </location>
</feature>
<evidence type="ECO:0000256" key="2">
    <source>
        <dbReference type="SAM" id="Phobius"/>
    </source>
</evidence>
<organism evidence="4 5">
    <name type="scientific">Quadrisphaera setariae</name>
    <dbReference type="NCBI Taxonomy" id="2593304"/>
    <lineage>
        <taxon>Bacteria</taxon>
        <taxon>Bacillati</taxon>
        <taxon>Actinomycetota</taxon>
        <taxon>Actinomycetes</taxon>
        <taxon>Kineosporiales</taxon>
        <taxon>Kineosporiaceae</taxon>
        <taxon>Quadrisphaera</taxon>
    </lineage>
</organism>
<keyword evidence="4" id="KW-0482">Metalloprotease</keyword>
<protein>
    <submittedName>
        <fullName evidence="4">CPBP family intramembrane metalloprotease</fullName>
    </submittedName>
</protein>
<dbReference type="GO" id="GO:0004175">
    <property type="term" value="F:endopeptidase activity"/>
    <property type="evidence" value="ECO:0007669"/>
    <property type="project" value="UniProtKB-ARBA"/>
</dbReference>
<feature type="transmembrane region" description="Helical" evidence="2">
    <location>
        <begin position="249"/>
        <end position="269"/>
    </location>
</feature>
<dbReference type="GO" id="GO:0080120">
    <property type="term" value="P:CAAX-box protein maturation"/>
    <property type="evidence" value="ECO:0007669"/>
    <property type="project" value="UniProtKB-ARBA"/>
</dbReference>
<proteinExistence type="predicted"/>
<feature type="transmembrane region" description="Helical" evidence="2">
    <location>
        <begin position="35"/>
        <end position="57"/>
    </location>
</feature>
<dbReference type="AlphaFoldDB" id="A0A5C8ZEW9"/>
<feature type="compositionally biased region" description="Polar residues" evidence="1">
    <location>
        <begin position="334"/>
        <end position="346"/>
    </location>
</feature>
<feature type="transmembrane region" description="Helical" evidence="2">
    <location>
        <begin position="158"/>
        <end position="178"/>
    </location>
</feature>
<feature type="domain" description="CAAX prenyl protease 2/Lysostaphin resistance protein A-like" evidence="3">
    <location>
        <begin position="163"/>
        <end position="258"/>
    </location>
</feature>
<feature type="transmembrane region" description="Helical" evidence="2">
    <location>
        <begin position="199"/>
        <end position="217"/>
    </location>
</feature>
<sequence>MRPAPRGQVDEQVRWGPRPYPQLLRGPRHRWWRPLLGAAVVLAGLVVLLLAVGAAYAVADALLGRPPTDEEALASPWAFLGNNLVLAALVPLSWAAVRVGHGIAPRWQASVVGRTRWRWMVQSGLLPAAVVGGSVLGLGLLATAAGQEPFGSGDQRSPTTTAALVVVVLLTTPLQAAGEEHLFRGWMSQAVGSWFRRPVAGAVVAALVSAAAFAFAHGDQDPWLYADRFLFGLTASYLAWRTGGLETGIAFHAVNNVVVFMPTVLAGGLGESLQTTSASPLLVLVDVVGFALIALGTTRLARRRGLVRLSAPPCVESSLGAVTRNGLQAESRDSASASITEGENPR</sequence>
<evidence type="ECO:0000256" key="1">
    <source>
        <dbReference type="SAM" id="MobiDB-lite"/>
    </source>
</evidence>
<dbReference type="InterPro" id="IPR003675">
    <property type="entry name" value="Rce1/LyrA-like_dom"/>
</dbReference>
<accession>A0A5C8ZEW9</accession>
<dbReference type="GO" id="GO:0008237">
    <property type="term" value="F:metallopeptidase activity"/>
    <property type="evidence" value="ECO:0007669"/>
    <property type="project" value="UniProtKB-KW"/>
</dbReference>
<reference evidence="4 5" key="1">
    <citation type="submission" date="2019-07" db="EMBL/GenBank/DDBJ databases">
        <title>Quadrisphaera sp. strain DD2A genome sequencing and assembly.</title>
        <authorList>
            <person name="Kim I."/>
        </authorList>
    </citation>
    <scope>NUCLEOTIDE SEQUENCE [LARGE SCALE GENOMIC DNA]</scope>
    <source>
        <strain evidence="4 5">DD2A</strain>
    </source>
</reference>
<evidence type="ECO:0000313" key="4">
    <source>
        <dbReference type="EMBL" id="TXR55350.1"/>
    </source>
</evidence>
<dbReference type="OrthoDB" id="2680086at2"/>
<evidence type="ECO:0000259" key="3">
    <source>
        <dbReference type="Pfam" id="PF02517"/>
    </source>
</evidence>
<keyword evidence="5" id="KW-1185">Reference proteome</keyword>
<dbReference type="GO" id="GO:0006508">
    <property type="term" value="P:proteolysis"/>
    <property type="evidence" value="ECO:0007669"/>
    <property type="project" value="UniProtKB-KW"/>
</dbReference>
<keyword evidence="2" id="KW-1133">Transmembrane helix</keyword>
<keyword evidence="4" id="KW-0378">Hydrolase</keyword>
<evidence type="ECO:0000313" key="5">
    <source>
        <dbReference type="Proteomes" id="UP000321234"/>
    </source>
</evidence>
<name>A0A5C8ZEW9_9ACTN</name>
<comment type="caution">
    <text evidence="4">The sequence shown here is derived from an EMBL/GenBank/DDBJ whole genome shotgun (WGS) entry which is preliminary data.</text>
</comment>
<feature type="transmembrane region" description="Helical" evidence="2">
    <location>
        <begin position="223"/>
        <end position="240"/>
    </location>
</feature>
<dbReference type="Proteomes" id="UP000321234">
    <property type="component" value="Unassembled WGS sequence"/>
</dbReference>
<dbReference type="EMBL" id="VKAC01000009">
    <property type="protein sequence ID" value="TXR55350.1"/>
    <property type="molecule type" value="Genomic_DNA"/>
</dbReference>
<keyword evidence="4" id="KW-0645">Protease</keyword>
<keyword evidence="2" id="KW-0812">Transmembrane</keyword>
<dbReference type="RefSeq" id="WP_147927356.1">
    <property type="nucleotide sequence ID" value="NZ_VKAC01000009.1"/>
</dbReference>
<gene>
    <name evidence="4" type="ORF">FMM08_15945</name>
</gene>
<keyword evidence="2" id="KW-0472">Membrane</keyword>
<feature type="region of interest" description="Disordered" evidence="1">
    <location>
        <begin position="326"/>
        <end position="346"/>
    </location>
</feature>